<name>A0A9X2AYJ1_9VIBR</name>
<dbReference type="GO" id="GO:0016747">
    <property type="term" value="F:acyltransferase activity, transferring groups other than amino-acyl groups"/>
    <property type="evidence" value="ECO:0007669"/>
    <property type="project" value="InterPro"/>
</dbReference>
<evidence type="ECO:0000256" key="1">
    <source>
        <dbReference type="ARBA" id="ARBA00022679"/>
    </source>
</evidence>
<dbReference type="Gene3D" id="3.40.630.30">
    <property type="match status" value="1"/>
</dbReference>
<dbReference type="PANTHER" id="PTHR43877:SF5">
    <property type="entry name" value="BLL8307 PROTEIN"/>
    <property type="match status" value="1"/>
</dbReference>
<keyword evidence="2" id="KW-0012">Acyltransferase</keyword>
<dbReference type="AlphaFoldDB" id="A0A9X2AYJ1"/>
<reference evidence="4" key="1">
    <citation type="submission" date="2021-11" db="EMBL/GenBank/DDBJ databases">
        <title>Vibrio ZSDE26 sp. nov. and Vibrio ZSDZ34 sp. nov., isolated from coastal seawater in Qingdao.</title>
        <authorList>
            <person name="Zhang P."/>
        </authorList>
    </citation>
    <scope>NUCLEOTIDE SEQUENCE</scope>
    <source>
        <strain evidence="4">ZSDZ34</strain>
    </source>
</reference>
<dbReference type="CDD" id="cd04301">
    <property type="entry name" value="NAT_SF"/>
    <property type="match status" value="1"/>
</dbReference>
<dbReference type="RefSeq" id="WP_244356499.1">
    <property type="nucleotide sequence ID" value="NZ_JAJNNZ010000004.1"/>
</dbReference>
<accession>A0A9X2AYJ1</accession>
<organism evidence="4 5">
    <name type="scientific">Vibrio gelatinilyticus</name>
    <dbReference type="NCBI Taxonomy" id="2893468"/>
    <lineage>
        <taxon>Bacteria</taxon>
        <taxon>Pseudomonadati</taxon>
        <taxon>Pseudomonadota</taxon>
        <taxon>Gammaproteobacteria</taxon>
        <taxon>Vibrionales</taxon>
        <taxon>Vibrionaceae</taxon>
        <taxon>Vibrio</taxon>
    </lineage>
</organism>
<evidence type="ECO:0000313" key="5">
    <source>
        <dbReference type="Proteomes" id="UP001139488"/>
    </source>
</evidence>
<dbReference type="SUPFAM" id="SSF55729">
    <property type="entry name" value="Acyl-CoA N-acyltransferases (Nat)"/>
    <property type="match status" value="1"/>
</dbReference>
<keyword evidence="5" id="KW-1185">Reference proteome</keyword>
<dbReference type="InterPro" id="IPR016181">
    <property type="entry name" value="Acyl_CoA_acyltransferase"/>
</dbReference>
<dbReference type="EMBL" id="JAJNNZ010000004">
    <property type="protein sequence ID" value="MCJ2376708.1"/>
    <property type="molecule type" value="Genomic_DNA"/>
</dbReference>
<evidence type="ECO:0000313" key="4">
    <source>
        <dbReference type="EMBL" id="MCJ2376708.1"/>
    </source>
</evidence>
<sequence length="156" mass="17441">MEIAVDNLADTGVIQLLEQHLEDMYATSPPESVHALNIDELKEPSVTFWSAKKEGKVVGCIGLKEISAGHGEIKSMRTATTERNQGVASRLLSHVLQVAKDRQYDRVSLETGSMEFFAPARTLYKKYGFQYCEPFGAYQADDNSRFMTLSMQNTVN</sequence>
<comment type="caution">
    <text evidence="4">The sequence shown here is derived from an EMBL/GenBank/DDBJ whole genome shotgun (WGS) entry which is preliminary data.</text>
</comment>
<dbReference type="PROSITE" id="PS51186">
    <property type="entry name" value="GNAT"/>
    <property type="match status" value="1"/>
</dbReference>
<keyword evidence="1" id="KW-0808">Transferase</keyword>
<dbReference type="PANTHER" id="PTHR43877">
    <property type="entry name" value="AMINOALKYLPHOSPHONATE N-ACETYLTRANSFERASE-RELATED-RELATED"/>
    <property type="match status" value="1"/>
</dbReference>
<evidence type="ECO:0000259" key="3">
    <source>
        <dbReference type="PROSITE" id="PS51186"/>
    </source>
</evidence>
<dbReference type="Proteomes" id="UP001139488">
    <property type="component" value="Unassembled WGS sequence"/>
</dbReference>
<proteinExistence type="predicted"/>
<evidence type="ECO:0000256" key="2">
    <source>
        <dbReference type="ARBA" id="ARBA00023315"/>
    </source>
</evidence>
<dbReference type="InterPro" id="IPR000182">
    <property type="entry name" value="GNAT_dom"/>
</dbReference>
<dbReference type="Pfam" id="PF00583">
    <property type="entry name" value="Acetyltransf_1"/>
    <property type="match status" value="1"/>
</dbReference>
<gene>
    <name evidence="4" type="ORF">LNL84_07635</name>
</gene>
<feature type="domain" description="N-acetyltransferase" evidence="3">
    <location>
        <begin position="3"/>
        <end position="152"/>
    </location>
</feature>
<protein>
    <submittedName>
        <fullName evidence="4">GNAT family N-acetyltransferase</fullName>
    </submittedName>
</protein>
<dbReference type="InterPro" id="IPR050832">
    <property type="entry name" value="Bact_Acetyltransf"/>
</dbReference>